<feature type="region of interest" description="Disordered" evidence="1">
    <location>
        <begin position="453"/>
        <end position="472"/>
    </location>
</feature>
<dbReference type="Pfam" id="PF17667">
    <property type="entry name" value="Pkinase_fungal"/>
    <property type="match status" value="1"/>
</dbReference>
<feature type="compositionally biased region" description="Basic and acidic residues" evidence="1">
    <location>
        <begin position="349"/>
        <end position="362"/>
    </location>
</feature>
<comment type="caution">
    <text evidence="3">The sequence shown here is derived from an EMBL/GenBank/DDBJ whole genome shotgun (WGS) entry which is preliminary data.</text>
</comment>
<gene>
    <name evidence="3" type="ORF">L210DRAFT_3633545</name>
</gene>
<dbReference type="EMBL" id="WHUW01000045">
    <property type="protein sequence ID" value="KAF8431973.1"/>
    <property type="molecule type" value="Genomic_DNA"/>
</dbReference>
<feature type="compositionally biased region" description="Basic and acidic residues" evidence="1">
    <location>
        <begin position="19"/>
        <end position="36"/>
    </location>
</feature>
<sequence>MIEIARFTAPHPAKGSKTYCERAKTRVTPDHRRPELTEQLPLMAQDPTTSPPRRPQANPPALQSTPQARGSATISEHINTLGVKCGIDNMLMDLLVECTNKSRESVEGAYKTRLFKQCLDKVLPLCNGTDKAPLVDGLKGPHEIKEALGRYSEMKTEKELCPQFVTAANTALLFLEKLDIEDIRSTRGFAICFQVQDPMVMRQRHQDHVSERKPDVIVVSENDICDEEGKSGIIYSSKERFLKLATKPPSPKKMKSFGWRDVRTFVEFKKAKSKMQPPPEEYCSQTYTPPQEKYLELDTLNGPDLNVLPEGVVPSSLDSRPPPQEPLRRSSRQTKASGVVNPHSNTLKRNSDHFDPLAEPRSKRMKPAQPRPKEQPAIVQAGYYAAEMFTAHTARLHVLGLIVVGDVLYFWRYDRQGNIQCSGFNFIQDLPRFLILLLAMQRFREQHWGLHPKIDPEFGPQPSSHKTTLTGDEGEEIDVTLELSDKERVSHYDTPLQQDSNGPTFMKIGGAIVEI</sequence>
<protein>
    <recommendedName>
        <fullName evidence="2">Fungal-type protein kinase domain-containing protein</fullName>
    </recommendedName>
</protein>
<evidence type="ECO:0000313" key="4">
    <source>
        <dbReference type="Proteomes" id="UP001194468"/>
    </source>
</evidence>
<keyword evidence="4" id="KW-1185">Reference proteome</keyword>
<feature type="compositionally biased region" description="Pro residues" evidence="1">
    <location>
        <begin position="49"/>
        <end position="58"/>
    </location>
</feature>
<dbReference type="Proteomes" id="UP001194468">
    <property type="component" value="Unassembled WGS sequence"/>
</dbReference>
<reference evidence="3" key="1">
    <citation type="submission" date="2019-10" db="EMBL/GenBank/DDBJ databases">
        <authorList>
            <consortium name="DOE Joint Genome Institute"/>
            <person name="Kuo A."/>
            <person name="Miyauchi S."/>
            <person name="Kiss E."/>
            <person name="Drula E."/>
            <person name="Kohler A."/>
            <person name="Sanchez-Garcia M."/>
            <person name="Andreopoulos B."/>
            <person name="Barry K.W."/>
            <person name="Bonito G."/>
            <person name="Buee M."/>
            <person name="Carver A."/>
            <person name="Chen C."/>
            <person name="Cichocki N."/>
            <person name="Clum A."/>
            <person name="Culley D."/>
            <person name="Crous P.W."/>
            <person name="Fauchery L."/>
            <person name="Girlanda M."/>
            <person name="Hayes R."/>
            <person name="Keri Z."/>
            <person name="LaButti K."/>
            <person name="Lipzen A."/>
            <person name="Lombard V."/>
            <person name="Magnuson J."/>
            <person name="Maillard F."/>
            <person name="Morin E."/>
            <person name="Murat C."/>
            <person name="Nolan M."/>
            <person name="Ohm R."/>
            <person name="Pangilinan J."/>
            <person name="Pereira M."/>
            <person name="Perotto S."/>
            <person name="Peter M."/>
            <person name="Riley R."/>
            <person name="Sitrit Y."/>
            <person name="Stielow B."/>
            <person name="Szollosi G."/>
            <person name="Zifcakova L."/>
            <person name="Stursova M."/>
            <person name="Spatafora J.W."/>
            <person name="Tedersoo L."/>
            <person name="Vaario L.-M."/>
            <person name="Yamada A."/>
            <person name="Yan M."/>
            <person name="Wang P."/>
            <person name="Xu J."/>
            <person name="Bruns T."/>
            <person name="Baldrian P."/>
            <person name="Vilgalys R."/>
            <person name="Henrissat B."/>
            <person name="Grigoriev I.V."/>
            <person name="Hibbett D."/>
            <person name="Nagy L.G."/>
            <person name="Martin F.M."/>
        </authorList>
    </citation>
    <scope>NUCLEOTIDE SEQUENCE</scope>
    <source>
        <strain evidence="3">BED1</strain>
    </source>
</reference>
<feature type="region of interest" description="Disordered" evidence="1">
    <location>
        <begin position="1"/>
        <end position="72"/>
    </location>
</feature>
<feature type="domain" description="Fungal-type protein kinase" evidence="2">
    <location>
        <begin position="375"/>
        <end position="463"/>
    </location>
</feature>
<reference evidence="3" key="2">
    <citation type="journal article" date="2020" name="Nat. Commun.">
        <title>Large-scale genome sequencing of mycorrhizal fungi provides insights into the early evolution of symbiotic traits.</title>
        <authorList>
            <person name="Miyauchi S."/>
            <person name="Kiss E."/>
            <person name="Kuo A."/>
            <person name="Drula E."/>
            <person name="Kohler A."/>
            <person name="Sanchez-Garcia M."/>
            <person name="Morin E."/>
            <person name="Andreopoulos B."/>
            <person name="Barry K.W."/>
            <person name="Bonito G."/>
            <person name="Buee M."/>
            <person name="Carver A."/>
            <person name="Chen C."/>
            <person name="Cichocki N."/>
            <person name="Clum A."/>
            <person name="Culley D."/>
            <person name="Crous P.W."/>
            <person name="Fauchery L."/>
            <person name="Girlanda M."/>
            <person name="Hayes R.D."/>
            <person name="Keri Z."/>
            <person name="LaButti K."/>
            <person name="Lipzen A."/>
            <person name="Lombard V."/>
            <person name="Magnuson J."/>
            <person name="Maillard F."/>
            <person name="Murat C."/>
            <person name="Nolan M."/>
            <person name="Ohm R.A."/>
            <person name="Pangilinan J."/>
            <person name="Pereira M.F."/>
            <person name="Perotto S."/>
            <person name="Peter M."/>
            <person name="Pfister S."/>
            <person name="Riley R."/>
            <person name="Sitrit Y."/>
            <person name="Stielow J.B."/>
            <person name="Szollosi G."/>
            <person name="Zifcakova L."/>
            <person name="Stursova M."/>
            <person name="Spatafora J.W."/>
            <person name="Tedersoo L."/>
            <person name="Vaario L.M."/>
            <person name="Yamada A."/>
            <person name="Yan M."/>
            <person name="Wang P."/>
            <person name="Xu J."/>
            <person name="Bruns T."/>
            <person name="Baldrian P."/>
            <person name="Vilgalys R."/>
            <person name="Dunand C."/>
            <person name="Henrissat B."/>
            <person name="Grigoriev I.V."/>
            <person name="Hibbett D."/>
            <person name="Nagy L.G."/>
            <person name="Martin F.M."/>
        </authorList>
    </citation>
    <scope>NUCLEOTIDE SEQUENCE</scope>
    <source>
        <strain evidence="3">BED1</strain>
    </source>
</reference>
<dbReference type="AlphaFoldDB" id="A0AAD4BJQ5"/>
<proteinExistence type="predicted"/>
<accession>A0AAD4BJQ5</accession>
<name>A0AAD4BJQ5_BOLED</name>
<feature type="compositionally biased region" description="Polar residues" evidence="1">
    <location>
        <begin position="461"/>
        <end position="470"/>
    </location>
</feature>
<evidence type="ECO:0000256" key="1">
    <source>
        <dbReference type="SAM" id="MobiDB-lite"/>
    </source>
</evidence>
<feature type="region of interest" description="Disordered" evidence="1">
    <location>
        <begin position="305"/>
        <end position="375"/>
    </location>
</feature>
<evidence type="ECO:0000313" key="3">
    <source>
        <dbReference type="EMBL" id="KAF8431973.1"/>
    </source>
</evidence>
<organism evidence="3 4">
    <name type="scientific">Boletus edulis BED1</name>
    <dbReference type="NCBI Taxonomy" id="1328754"/>
    <lineage>
        <taxon>Eukaryota</taxon>
        <taxon>Fungi</taxon>
        <taxon>Dikarya</taxon>
        <taxon>Basidiomycota</taxon>
        <taxon>Agaricomycotina</taxon>
        <taxon>Agaricomycetes</taxon>
        <taxon>Agaricomycetidae</taxon>
        <taxon>Boletales</taxon>
        <taxon>Boletineae</taxon>
        <taxon>Boletaceae</taxon>
        <taxon>Boletoideae</taxon>
        <taxon>Boletus</taxon>
    </lineage>
</organism>
<dbReference type="InterPro" id="IPR040976">
    <property type="entry name" value="Pkinase_fungal"/>
</dbReference>
<evidence type="ECO:0000259" key="2">
    <source>
        <dbReference type="Pfam" id="PF17667"/>
    </source>
</evidence>
<feature type="compositionally biased region" description="Polar residues" evidence="1">
    <location>
        <begin position="61"/>
        <end position="72"/>
    </location>
</feature>